<accession>A0AAN9V6X0</accession>
<dbReference type="InterPro" id="IPR006885">
    <property type="entry name" value="NADH_UbQ_FeS_4_mit-like"/>
</dbReference>
<keyword evidence="8 11" id="KW-0249">Electron transport</keyword>
<keyword evidence="10 11" id="KW-0472">Membrane</keyword>
<keyword evidence="5 11" id="KW-0679">Respiratory chain</keyword>
<name>A0AAN9V6X0_9ORTH</name>
<evidence type="ECO:0000313" key="13">
    <source>
        <dbReference type="Proteomes" id="UP001378592"/>
    </source>
</evidence>
<comment type="caution">
    <text evidence="12">The sequence shown here is derived from an EMBL/GenBank/DDBJ whole genome shotgun (WGS) entry which is preliminary data.</text>
</comment>
<dbReference type="GO" id="GO:0022900">
    <property type="term" value="P:electron transport chain"/>
    <property type="evidence" value="ECO:0007669"/>
    <property type="project" value="InterPro"/>
</dbReference>
<dbReference type="EMBL" id="JAZDUA010000431">
    <property type="protein sequence ID" value="KAK7792709.1"/>
    <property type="molecule type" value="Genomic_DNA"/>
</dbReference>
<gene>
    <name evidence="12" type="ORF">R5R35_007523</name>
</gene>
<evidence type="ECO:0000313" key="12">
    <source>
        <dbReference type="EMBL" id="KAK7792709.1"/>
    </source>
</evidence>
<evidence type="ECO:0000256" key="8">
    <source>
        <dbReference type="ARBA" id="ARBA00022982"/>
    </source>
</evidence>
<dbReference type="PANTHER" id="PTHR12219:SF8">
    <property type="entry name" value="NADH DEHYDROGENASE [UBIQUINONE] IRON-SULFUR PROTEIN 4, MITOCHONDRIAL"/>
    <property type="match status" value="1"/>
</dbReference>
<dbReference type="InterPro" id="IPR038532">
    <property type="entry name" value="NDUFS4-like_sf"/>
</dbReference>
<dbReference type="PANTHER" id="PTHR12219">
    <property type="entry name" value="NADH-UBIQUINONE OXIDOREDUCTASE"/>
    <property type="match status" value="1"/>
</dbReference>
<keyword evidence="7 11" id="KW-0809">Transit peptide</keyword>
<sequence>MASMVLGRPMLSAVRGQIWNVCRNGISSCNVLNAEESSKGPDAPRIEQRLALLRPEDAAQEKLRQGYITIETPDDIAAITGVPEEHIKTRRVRIYVPAKNSMQSGTDNIQSWEMAFETRERWENPLMGWASTGDPLSNMKLQFSSKTEAIKFCEKNGWQWFVDEPAPKQPQVKSYGFNFSWNKRTRVSTK</sequence>
<comment type="similarity">
    <text evidence="2 11">Belongs to the complex I NDUFS4 subunit family.</text>
</comment>
<comment type="subcellular location">
    <subcellularLocation>
        <location evidence="11">Mitochondrion inner membrane</location>
        <topology evidence="11">Peripheral membrane protein</topology>
        <orientation evidence="11">Matrix side</orientation>
    </subcellularLocation>
</comment>
<comment type="function">
    <text evidence="1 11">Accessory subunit of the mitochondrial membrane respiratory chain NADH dehydrogenase (Complex I), that is believed not to be involved in catalysis. Complex I functions in the transfer of electrons from NADH to the respiratory chain. The immediate electron acceptor for the enzyme is believed to be ubiquinone.</text>
</comment>
<evidence type="ECO:0000256" key="3">
    <source>
        <dbReference type="ARBA" id="ARBA00015796"/>
    </source>
</evidence>
<protein>
    <recommendedName>
        <fullName evidence="3 11">NADH dehydrogenase [ubiquinone] iron-sulfur protein 4, mitochondrial</fullName>
    </recommendedName>
</protein>
<organism evidence="12 13">
    <name type="scientific">Gryllus longicercus</name>
    <dbReference type="NCBI Taxonomy" id="2509291"/>
    <lineage>
        <taxon>Eukaryota</taxon>
        <taxon>Metazoa</taxon>
        <taxon>Ecdysozoa</taxon>
        <taxon>Arthropoda</taxon>
        <taxon>Hexapoda</taxon>
        <taxon>Insecta</taxon>
        <taxon>Pterygota</taxon>
        <taxon>Neoptera</taxon>
        <taxon>Polyneoptera</taxon>
        <taxon>Orthoptera</taxon>
        <taxon>Ensifera</taxon>
        <taxon>Gryllidea</taxon>
        <taxon>Grylloidea</taxon>
        <taxon>Gryllidae</taxon>
        <taxon>Gryllinae</taxon>
        <taxon>Gryllus</taxon>
    </lineage>
</organism>
<evidence type="ECO:0000256" key="2">
    <source>
        <dbReference type="ARBA" id="ARBA00005882"/>
    </source>
</evidence>
<keyword evidence="9 11" id="KW-0496">Mitochondrion</keyword>
<dbReference type="Gene3D" id="3.30.160.190">
    <property type="entry name" value="atu1810 like domain"/>
    <property type="match status" value="1"/>
</dbReference>
<evidence type="ECO:0000256" key="4">
    <source>
        <dbReference type="ARBA" id="ARBA00022448"/>
    </source>
</evidence>
<reference evidence="12 13" key="1">
    <citation type="submission" date="2024-03" db="EMBL/GenBank/DDBJ databases">
        <title>The genome assembly and annotation of the cricket Gryllus longicercus Weissman &amp; Gray.</title>
        <authorList>
            <person name="Szrajer S."/>
            <person name="Gray D."/>
            <person name="Ylla G."/>
        </authorList>
    </citation>
    <scope>NUCLEOTIDE SEQUENCE [LARGE SCALE GENOMIC DNA]</scope>
    <source>
        <strain evidence="12">DAG 2021-001</strain>
        <tissue evidence="12">Whole body minus gut</tissue>
    </source>
</reference>
<proteinExistence type="inferred from homology"/>
<dbReference type="Proteomes" id="UP001378592">
    <property type="component" value="Unassembled WGS sequence"/>
</dbReference>
<keyword evidence="13" id="KW-1185">Reference proteome</keyword>
<dbReference type="FunFam" id="3.30.160.190:FF:000001">
    <property type="entry name" value="NADH-ubiquinone oxidoreductase 21 kDa subunit mitochondrial"/>
    <property type="match status" value="1"/>
</dbReference>
<evidence type="ECO:0000256" key="1">
    <source>
        <dbReference type="ARBA" id="ARBA00003195"/>
    </source>
</evidence>
<evidence type="ECO:0000256" key="9">
    <source>
        <dbReference type="ARBA" id="ARBA00023128"/>
    </source>
</evidence>
<dbReference type="GO" id="GO:0005743">
    <property type="term" value="C:mitochondrial inner membrane"/>
    <property type="evidence" value="ECO:0007669"/>
    <property type="project" value="UniProtKB-SubCell"/>
</dbReference>
<evidence type="ECO:0000256" key="5">
    <source>
        <dbReference type="ARBA" id="ARBA00022660"/>
    </source>
</evidence>
<dbReference type="Pfam" id="PF04800">
    <property type="entry name" value="NDUS4"/>
    <property type="match status" value="1"/>
</dbReference>
<evidence type="ECO:0000256" key="11">
    <source>
        <dbReference type="RuleBase" id="RU367010"/>
    </source>
</evidence>
<evidence type="ECO:0000256" key="7">
    <source>
        <dbReference type="ARBA" id="ARBA00022946"/>
    </source>
</evidence>
<evidence type="ECO:0000256" key="6">
    <source>
        <dbReference type="ARBA" id="ARBA00022792"/>
    </source>
</evidence>
<evidence type="ECO:0000256" key="10">
    <source>
        <dbReference type="ARBA" id="ARBA00023136"/>
    </source>
</evidence>
<keyword evidence="6 11" id="KW-0999">Mitochondrion inner membrane</keyword>
<dbReference type="AlphaFoldDB" id="A0AAN9V6X0"/>
<keyword evidence="4 11" id="KW-0813">Transport</keyword>